<dbReference type="RefSeq" id="WP_369170506.1">
    <property type="nucleotide sequence ID" value="NZ_CP163439.1"/>
</dbReference>
<dbReference type="EMBL" id="CP163439">
    <property type="protein sequence ID" value="XDQ35986.1"/>
    <property type="molecule type" value="Genomic_DNA"/>
</dbReference>
<sequence length="79" mass="8534">MATTELRDSDPDAAEDGALVVDTKTHKIGYVMGNEGPYLQLRPPGGGREWDADPSVVRPATDTEVLRARVTELNRAGLL</sequence>
<gene>
    <name evidence="1" type="ORF">AB5J49_23030</name>
</gene>
<organism evidence="1">
    <name type="scientific">Streptomyces sp. R28</name>
    <dbReference type="NCBI Taxonomy" id="3238628"/>
    <lineage>
        <taxon>Bacteria</taxon>
        <taxon>Bacillati</taxon>
        <taxon>Actinomycetota</taxon>
        <taxon>Actinomycetes</taxon>
        <taxon>Kitasatosporales</taxon>
        <taxon>Streptomycetaceae</taxon>
        <taxon>Streptomyces</taxon>
    </lineage>
</organism>
<name>A0AB39PZP5_9ACTN</name>
<reference evidence="1" key="1">
    <citation type="submission" date="2024-07" db="EMBL/GenBank/DDBJ databases">
        <authorList>
            <person name="Yu S.T."/>
        </authorList>
    </citation>
    <scope>NUCLEOTIDE SEQUENCE</scope>
    <source>
        <strain evidence="1">R28</strain>
    </source>
</reference>
<proteinExistence type="predicted"/>
<accession>A0AB39PZP5</accession>
<dbReference type="AlphaFoldDB" id="A0AB39PZP5"/>
<evidence type="ECO:0000313" key="1">
    <source>
        <dbReference type="EMBL" id="XDQ35986.1"/>
    </source>
</evidence>
<protein>
    <submittedName>
        <fullName evidence="1">Uncharacterized protein</fullName>
    </submittedName>
</protein>